<comment type="caution">
    <text evidence="3">The sequence shown here is derived from an EMBL/GenBank/DDBJ whole genome shotgun (WGS) entry which is preliminary data.</text>
</comment>
<protein>
    <submittedName>
        <fullName evidence="3">WYL domain-containing protein</fullName>
    </submittedName>
</protein>
<feature type="domain" description="WCX" evidence="2">
    <location>
        <begin position="264"/>
        <end position="321"/>
    </location>
</feature>
<dbReference type="Pfam" id="PF13280">
    <property type="entry name" value="WYL"/>
    <property type="match status" value="1"/>
</dbReference>
<name>A0ABR7MTI3_9FIRM</name>
<dbReference type="InterPro" id="IPR057727">
    <property type="entry name" value="WCX_dom"/>
</dbReference>
<evidence type="ECO:0000313" key="4">
    <source>
        <dbReference type="Proteomes" id="UP000637513"/>
    </source>
</evidence>
<accession>A0ABR7MTI3</accession>
<proteinExistence type="predicted"/>
<feature type="domain" description="WYL" evidence="1">
    <location>
        <begin position="144"/>
        <end position="215"/>
    </location>
</feature>
<dbReference type="PANTHER" id="PTHR34580">
    <property type="match status" value="1"/>
</dbReference>
<evidence type="ECO:0000259" key="2">
    <source>
        <dbReference type="Pfam" id="PF25583"/>
    </source>
</evidence>
<dbReference type="Proteomes" id="UP000637513">
    <property type="component" value="Unassembled WGS sequence"/>
</dbReference>
<gene>
    <name evidence="3" type="ORF">H8700_04550</name>
</gene>
<dbReference type="Pfam" id="PF25583">
    <property type="entry name" value="WCX"/>
    <property type="match status" value="1"/>
</dbReference>
<dbReference type="EMBL" id="JACRSW010000015">
    <property type="protein sequence ID" value="MBC8556974.1"/>
    <property type="molecule type" value="Genomic_DNA"/>
</dbReference>
<dbReference type="InterPro" id="IPR051534">
    <property type="entry name" value="CBASS_pafABC_assoc_protein"/>
</dbReference>
<dbReference type="RefSeq" id="WP_249303806.1">
    <property type="nucleotide sequence ID" value="NZ_JACRSW010000015.1"/>
</dbReference>
<dbReference type="SUPFAM" id="SSF46785">
    <property type="entry name" value="Winged helix' DNA-binding domain"/>
    <property type="match status" value="1"/>
</dbReference>
<reference evidence="3 4" key="1">
    <citation type="submission" date="2020-08" db="EMBL/GenBank/DDBJ databases">
        <title>Genome public.</title>
        <authorList>
            <person name="Liu C."/>
            <person name="Sun Q."/>
        </authorList>
    </citation>
    <scope>NUCLEOTIDE SEQUENCE [LARGE SCALE GENOMIC DNA]</scope>
    <source>
        <strain evidence="3 4">BX3</strain>
    </source>
</reference>
<dbReference type="PANTHER" id="PTHR34580:SF1">
    <property type="entry name" value="PROTEIN PAFC"/>
    <property type="match status" value="1"/>
</dbReference>
<evidence type="ECO:0000259" key="1">
    <source>
        <dbReference type="Pfam" id="PF13280"/>
    </source>
</evidence>
<evidence type="ECO:0000313" key="3">
    <source>
        <dbReference type="EMBL" id="MBC8556974.1"/>
    </source>
</evidence>
<dbReference type="PROSITE" id="PS52050">
    <property type="entry name" value="WYL"/>
    <property type="match status" value="1"/>
</dbReference>
<dbReference type="InterPro" id="IPR036390">
    <property type="entry name" value="WH_DNA-bd_sf"/>
</dbReference>
<sequence>MAKSTNQKLKLLYLMQIMLENTDDEHGLSMAEIIDKLAAYDISAERKSIYSDFELLRFYGIDIQREQRDRTVYYYVGARELELAELKLLVDAVQSSKFITEKKSRQLIKKLERFVSKYDAQKLNRQVYVHGRIKTMNESIYYNVDIIHSAIDKNVMIEFQYYQWNVDKEMELRHDGAFYQISPWGLVWDHENYYMVGYDSVAGILKHFRVDKMIRIGLLTEPRKGRAQFQKMDITAYTKKRFSMFDGEVQSVTMICENQFAGVILDRFGRDVQMRKEDDSHFRVTADVAVSNNFFGWLIGLGAGIKLIEPEDIVKKMQDRVCELYREYVEE</sequence>
<dbReference type="InterPro" id="IPR026881">
    <property type="entry name" value="WYL_dom"/>
</dbReference>
<organism evidence="3 4">
    <name type="scientific">Jutongia hominis</name>
    <dbReference type="NCBI Taxonomy" id="2763664"/>
    <lineage>
        <taxon>Bacteria</taxon>
        <taxon>Bacillati</taxon>
        <taxon>Bacillota</taxon>
        <taxon>Clostridia</taxon>
        <taxon>Lachnospirales</taxon>
        <taxon>Lachnospiraceae</taxon>
        <taxon>Jutongia</taxon>
    </lineage>
</organism>
<keyword evidence="4" id="KW-1185">Reference proteome</keyword>